<dbReference type="RefSeq" id="WP_152372446.1">
    <property type="nucleotide sequence ID" value="NZ_JBIDIV010000019.1"/>
</dbReference>
<reference evidence="1" key="1">
    <citation type="submission" date="2020-01" db="EMBL/GenBank/DDBJ databases">
        <title>Bacteria Cultured from War Wounds Associated with the Conflict in Eastern Ukraine.</title>
        <authorList>
            <person name="Snesrud E."/>
            <person name="Galac M.R."/>
            <person name="Mc Gann P."/>
            <person name="Valentine K."/>
            <person name="Viacheslav K."/>
        </authorList>
    </citation>
    <scope>NUCLEOTIDE SEQUENCE</scope>
    <source>
        <strain evidence="1">VNMU148</strain>
    </source>
</reference>
<organism evidence="1 2">
    <name type="scientific">Pseudomonas aeruginosa</name>
    <dbReference type="NCBI Taxonomy" id="287"/>
    <lineage>
        <taxon>Bacteria</taxon>
        <taxon>Pseudomonadati</taxon>
        <taxon>Pseudomonadota</taxon>
        <taxon>Gammaproteobacteria</taxon>
        <taxon>Pseudomonadales</taxon>
        <taxon>Pseudomonadaceae</taxon>
        <taxon>Pseudomonas</taxon>
    </lineage>
</organism>
<comment type="caution">
    <text evidence="1">The sequence shown here is derived from an EMBL/GenBank/DDBJ whole genome shotgun (WGS) entry which is preliminary data.</text>
</comment>
<accession>A0A6B1YM78</accession>
<dbReference type="AlphaFoldDB" id="A0A6B1YM78"/>
<evidence type="ECO:0000313" key="1">
    <source>
        <dbReference type="EMBL" id="MZZ16617.1"/>
    </source>
</evidence>
<sequence>MILPWLRRMFGRKAQAPALFLGSTTSGPMTDSQLREWALRLHATSIAPAKLSGFGIDPALLLKAQLDDQALMDVRCWSGIAHPDQNT</sequence>
<name>A0A6B1YM78_PSEAI</name>
<gene>
    <name evidence="1" type="ORF">GUL26_30580</name>
</gene>
<protein>
    <submittedName>
        <fullName evidence="1">Uncharacterized protein</fullName>
    </submittedName>
</protein>
<proteinExistence type="predicted"/>
<evidence type="ECO:0000313" key="2">
    <source>
        <dbReference type="Proteomes" id="UP000644192"/>
    </source>
</evidence>
<dbReference type="Proteomes" id="UP000644192">
    <property type="component" value="Unassembled WGS sequence"/>
</dbReference>
<dbReference type="EMBL" id="WXZT01000029">
    <property type="protein sequence ID" value="MZZ16617.1"/>
    <property type="molecule type" value="Genomic_DNA"/>
</dbReference>